<dbReference type="AlphaFoldDB" id="A0A5B7GMH0"/>
<proteinExistence type="predicted"/>
<dbReference type="Proteomes" id="UP000324222">
    <property type="component" value="Unassembled WGS sequence"/>
</dbReference>
<organism evidence="1 2">
    <name type="scientific">Portunus trituberculatus</name>
    <name type="common">Swimming crab</name>
    <name type="synonym">Neptunus trituberculatus</name>
    <dbReference type="NCBI Taxonomy" id="210409"/>
    <lineage>
        <taxon>Eukaryota</taxon>
        <taxon>Metazoa</taxon>
        <taxon>Ecdysozoa</taxon>
        <taxon>Arthropoda</taxon>
        <taxon>Crustacea</taxon>
        <taxon>Multicrustacea</taxon>
        <taxon>Malacostraca</taxon>
        <taxon>Eumalacostraca</taxon>
        <taxon>Eucarida</taxon>
        <taxon>Decapoda</taxon>
        <taxon>Pleocyemata</taxon>
        <taxon>Brachyura</taxon>
        <taxon>Eubrachyura</taxon>
        <taxon>Portunoidea</taxon>
        <taxon>Portunidae</taxon>
        <taxon>Portuninae</taxon>
        <taxon>Portunus</taxon>
    </lineage>
</organism>
<name>A0A5B7GMH0_PORTR</name>
<dbReference type="EMBL" id="VSRR010015877">
    <property type="protein sequence ID" value="MPC58655.1"/>
    <property type="molecule type" value="Genomic_DNA"/>
</dbReference>
<accession>A0A5B7GMH0</accession>
<reference evidence="1 2" key="1">
    <citation type="submission" date="2019-05" db="EMBL/GenBank/DDBJ databases">
        <title>Another draft genome of Portunus trituberculatus and its Hox gene families provides insights of decapod evolution.</title>
        <authorList>
            <person name="Jeong J.-H."/>
            <person name="Song I."/>
            <person name="Kim S."/>
            <person name="Choi T."/>
            <person name="Kim D."/>
            <person name="Ryu S."/>
            <person name="Kim W."/>
        </authorList>
    </citation>
    <scope>NUCLEOTIDE SEQUENCE [LARGE SCALE GENOMIC DNA]</scope>
    <source>
        <tissue evidence="1">Muscle</tissue>
    </source>
</reference>
<evidence type="ECO:0000313" key="2">
    <source>
        <dbReference type="Proteomes" id="UP000324222"/>
    </source>
</evidence>
<comment type="caution">
    <text evidence="1">The sequence shown here is derived from an EMBL/GenBank/DDBJ whole genome shotgun (WGS) entry which is preliminary data.</text>
</comment>
<gene>
    <name evidence="1" type="ORF">E2C01_052662</name>
</gene>
<keyword evidence="2" id="KW-1185">Reference proteome</keyword>
<protein>
    <submittedName>
        <fullName evidence="1">Uncharacterized protein</fullName>
    </submittedName>
</protein>
<sequence>MNLVCPIPLRREQDCSGGRITSVIAAMMNSQEDYCAGRGVVLWEPVEVKMAVAMLWVAEGGNFQCCQKSQVDGLTRIGSLMGKSA</sequence>
<evidence type="ECO:0000313" key="1">
    <source>
        <dbReference type="EMBL" id="MPC58655.1"/>
    </source>
</evidence>